<dbReference type="Pfam" id="PF00389">
    <property type="entry name" value="2-Hacid_dh"/>
    <property type="match status" value="1"/>
</dbReference>
<protein>
    <submittedName>
        <fullName evidence="7">D-2-hydroxyacid dehydrogenase family protein</fullName>
    </submittedName>
</protein>
<feature type="domain" description="D-isomer specific 2-hydroxyacid dehydrogenase catalytic" evidence="5">
    <location>
        <begin position="59"/>
        <end position="336"/>
    </location>
</feature>
<feature type="domain" description="D-isomer specific 2-hydroxyacid dehydrogenase NAD-binding" evidence="6">
    <location>
        <begin position="136"/>
        <end position="310"/>
    </location>
</feature>
<dbReference type="InterPro" id="IPR036291">
    <property type="entry name" value="NAD(P)-bd_dom_sf"/>
</dbReference>
<dbReference type="PROSITE" id="PS00670">
    <property type="entry name" value="D_2_HYDROXYACID_DH_2"/>
    <property type="match status" value="1"/>
</dbReference>
<organism evidence="7 8">
    <name type="scientific">Actinoplanes sandaracinus</name>
    <dbReference type="NCBI Taxonomy" id="3045177"/>
    <lineage>
        <taxon>Bacteria</taxon>
        <taxon>Bacillati</taxon>
        <taxon>Actinomycetota</taxon>
        <taxon>Actinomycetes</taxon>
        <taxon>Micromonosporales</taxon>
        <taxon>Micromonosporaceae</taxon>
        <taxon>Actinoplanes</taxon>
    </lineage>
</organism>
<evidence type="ECO:0000256" key="1">
    <source>
        <dbReference type="ARBA" id="ARBA00005854"/>
    </source>
</evidence>
<comment type="caution">
    <text evidence="7">The sequence shown here is derived from an EMBL/GenBank/DDBJ whole genome shotgun (WGS) entry which is preliminary data.</text>
</comment>
<evidence type="ECO:0000259" key="5">
    <source>
        <dbReference type="Pfam" id="PF00389"/>
    </source>
</evidence>
<dbReference type="RefSeq" id="WP_282762230.1">
    <property type="nucleotide sequence ID" value="NZ_JASCTH010000014.1"/>
</dbReference>
<keyword evidence="8" id="KW-1185">Reference proteome</keyword>
<evidence type="ECO:0000313" key="8">
    <source>
        <dbReference type="Proteomes" id="UP001241758"/>
    </source>
</evidence>
<evidence type="ECO:0000256" key="2">
    <source>
        <dbReference type="ARBA" id="ARBA00023002"/>
    </source>
</evidence>
<evidence type="ECO:0000256" key="4">
    <source>
        <dbReference type="RuleBase" id="RU003719"/>
    </source>
</evidence>
<comment type="similarity">
    <text evidence="1 4">Belongs to the D-isomer specific 2-hydroxyacid dehydrogenase family.</text>
</comment>
<reference evidence="7 8" key="1">
    <citation type="submission" date="2023-05" db="EMBL/GenBank/DDBJ databases">
        <title>Actinoplanes sp. NEAU-A12 genome sequencing.</title>
        <authorList>
            <person name="Wang Z.-S."/>
        </authorList>
    </citation>
    <scope>NUCLEOTIDE SEQUENCE [LARGE SCALE GENOMIC DNA]</scope>
    <source>
        <strain evidence="7 8">NEAU-A12</strain>
    </source>
</reference>
<accession>A0ABT6WNS1</accession>
<keyword evidence="3" id="KW-0520">NAD</keyword>
<dbReference type="SUPFAM" id="SSF52283">
    <property type="entry name" value="Formate/glycerate dehydrogenase catalytic domain-like"/>
    <property type="match status" value="1"/>
</dbReference>
<gene>
    <name evidence="7" type="ORF">QLQ12_22335</name>
</gene>
<dbReference type="SUPFAM" id="SSF51735">
    <property type="entry name" value="NAD(P)-binding Rossmann-fold domains"/>
    <property type="match status" value="1"/>
</dbReference>
<evidence type="ECO:0000256" key="3">
    <source>
        <dbReference type="ARBA" id="ARBA00023027"/>
    </source>
</evidence>
<proteinExistence type="inferred from homology"/>
<dbReference type="Pfam" id="PF02826">
    <property type="entry name" value="2-Hacid_dh_C"/>
    <property type="match status" value="1"/>
</dbReference>
<evidence type="ECO:0000313" key="7">
    <source>
        <dbReference type="EMBL" id="MDI6101358.1"/>
    </source>
</evidence>
<dbReference type="InterPro" id="IPR006139">
    <property type="entry name" value="D-isomer_2_OHA_DH_cat_dom"/>
</dbReference>
<dbReference type="CDD" id="cd12169">
    <property type="entry name" value="PGDH_like_1"/>
    <property type="match status" value="1"/>
</dbReference>
<dbReference type="InterPro" id="IPR029753">
    <property type="entry name" value="D-isomer_DH_CS"/>
</dbReference>
<dbReference type="InterPro" id="IPR006140">
    <property type="entry name" value="D-isomer_DH_NAD-bd"/>
</dbReference>
<dbReference type="EMBL" id="JASCTH010000014">
    <property type="protein sequence ID" value="MDI6101358.1"/>
    <property type="molecule type" value="Genomic_DNA"/>
</dbReference>
<dbReference type="InterPro" id="IPR050857">
    <property type="entry name" value="D-2-hydroxyacid_DH"/>
</dbReference>
<dbReference type="PANTHER" id="PTHR42789:SF1">
    <property type="entry name" value="D-ISOMER SPECIFIC 2-HYDROXYACID DEHYDROGENASE FAMILY PROTEIN (AFU_ORTHOLOGUE AFUA_6G10090)"/>
    <property type="match status" value="1"/>
</dbReference>
<keyword evidence="2 4" id="KW-0560">Oxidoreductase</keyword>
<sequence length="340" mass="35934">METGWLLISIATGPALLPALKGSPMRCAVLDDLQGVATTIADWSPLAGRVEVVPFTSHLSGEDALAEALAGFDIVITVRERVPFPESLLARLPKLRLLIATGRRNTVIDLDAARRLGITVCGTDAVGTPTVELTWALLLGLARDLVTENTAFRAGGPWQSTLGADLHGRTLGVIGLGRIGGPVARIGGAFGMDVRAWSRNLTAQRAAEFGAALAPSLDELLATSDFVTVHVPLTESSRGLVDGRRLALMKPCAYLVNTARAALVEPAALLAALRAGSIAGAAIDVFDTEPLPLDDPWRTAPRLLATPHLGYVSRANYELYFRQAVEAVEAYLAGAPIRLL</sequence>
<name>A0ABT6WNS1_9ACTN</name>
<dbReference type="Proteomes" id="UP001241758">
    <property type="component" value="Unassembled WGS sequence"/>
</dbReference>
<dbReference type="PANTHER" id="PTHR42789">
    <property type="entry name" value="D-ISOMER SPECIFIC 2-HYDROXYACID DEHYDROGENASE FAMILY PROTEIN (AFU_ORTHOLOGUE AFUA_6G10090)"/>
    <property type="match status" value="1"/>
</dbReference>
<dbReference type="Gene3D" id="3.40.50.720">
    <property type="entry name" value="NAD(P)-binding Rossmann-like Domain"/>
    <property type="match status" value="2"/>
</dbReference>
<evidence type="ECO:0000259" key="6">
    <source>
        <dbReference type="Pfam" id="PF02826"/>
    </source>
</evidence>